<keyword evidence="1" id="KW-0732">Signal</keyword>
<keyword evidence="3" id="KW-1185">Reference proteome</keyword>
<protein>
    <recommendedName>
        <fullName evidence="4">Lysozyme inhibitor LprI N-terminal domain-containing protein</fullName>
    </recommendedName>
</protein>
<feature type="chain" id="PRO_5015444853" description="Lysozyme inhibitor LprI N-terminal domain-containing protein" evidence="1">
    <location>
        <begin position="22"/>
        <end position="134"/>
    </location>
</feature>
<dbReference type="OrthoDB" id="7872837at2"/>
<name>A0A2T6B279_9RHOB</name>
<accession>A0A2T6B279</accession>
<organism evidence="2 3">
    <name type="scientific">Allosediminivita pacifica</name>
    <dbReference type="NCBI Taxonomy" id="1267769"/>
    <lineage>
        <taxon>Bacteria</taxon>
        <taxon>Pseudomonadati</taxon>
        <taxon>Pseudomonadota</taxon>
        <taxon>Alphaproteobacteria</taxon>
        <taxon>Rhodobacterales</taxon>
        <taxon>Paracoccaceae</taxon>
        <taxon>Allosediminivita</taxon>
    </lineage>
</organism>
<dbReference type="Proteomes" id="UP000244069">
    <property type="component" value="Unassembled WGS sequence"/>
</dbReference>
<evidence type="ECO:0000313" key="3">
    <source>
        <dbReference type="Proteomes" id="UP000244069"/>
    </source>
</evidence>
<comment type="caution">
    <text evidence="2">The sequence shown here is derived from an EMBL/GenBank/DDBJ whole genome shotgun (WGS) entry which is preliminary data.</text>
</comment>
<evidence type="ECO:0000313" key="2">
    <source>
        <dbReference type="EMBL" id="PTX50178.1"/>
    </source>
</evidence>
<proteinExistence type="predicted"/>
<reference evidence="2 3" key="1">
    <citation type="submission" date="2018-04" db="EMBL/GenBank/DDBJ databases">
        <title>Genomic Encyclopedia of Archaeal and Bacterial Type Strains, Phase II (KMG-II): from individual species to whole genera.</title>
        <authorList>
            <person name="Goeker M."/>
        </authorList>
    </citation>
    <scope>NUCLEOTIDE SEQUENCE [LARGE SCALE GENOMIC DNA]</scope>
    <source>
        <strain evidence="2 3">DSM 29329</strain>
    </source>
</reference>
<feature type="signal peptide" evidence="1">
    <location>
        <begin position="1"/>
        <end position="21"/>
    </location>
</feature>
<evidence type="ECO:0008006" key="4">
    <source>
        <dbReference type="Google" id="ProtNLM"/>
    </source>
</evidence>
<gene>
    <name evidence="2" type="ORF">C8N44_10536</name>
</gene>
<evidence type="ECO:0000256" key="1">
    <source>
        <dbReference type="SAM" id="SignalP"/>
    </source>
</evidence>
<dbReference type="EMBL" id="QBKN01000005">
    <property type="protein sequence ID" value="PTX50178.1"/>
    <property type="molecule type" value="Genomic_DNA"/>
</dbReference>
<dbReference type="AlphaFoldDB" id="A0A2T6B279"/>
<dbReference type="RefSeq" id="WP_107975103.1">
    <property type="nucleotide sequence ID" value="NZ_BMEZ01000005.1"/>
</dbReference>
<sequence length="134" mass="14838">MTLRICHILPVLLLCATHAAASLPRDPAEQARIFAACMGRYAAAMEHAWLLGDADGATPEARRELFEMMLDAILPDARDAGFEGIDVWRYRSGAKQAQSRLLQLSSFDPDRGRARRAQTLARRQIAMCESLILG</sequence>